<dbReference type="EMBL" id="JAPRAT010000006">
    <property type="protein sequence ID" value="MCZ0702502.1"/>
    <property type="molecule type" value="Genomic_DNA"/>
</dbReference>
<proteinExistence type="predicted"/>
<evidence type="ECO:0000259" key="1">
    <source>
        <dbReference type="PROSITE" id="PS50943"/>
    </source>
</evidence>
<evidence type="ECO:0000313" key="3">
    <source>
        <dbReference type="Proteomes" id="UP001084197"/>
    </source>
</evidence>
<dbReference type="Proteomes" id="UP001084197">
    <property type="component" value="Unassembled WGS sequence"/>
</dbReference>
<dbReference type="Gene3D" id="1.10.260.40">
    <property type="entry name" value="lambda repressor-like DNA-binding domains"/>
    <property type="match status" value="1"/>
</dbReference>
<dbReference type="Pfam" id="PF01381">
    <property type="entry name" value="HTH_3"/>
    <property type="match status" value="1"/>
</dbReference>
<gene>
    <name evidence="2" type="ORF">OWO01_04675</name>
</gene>
<protein>
    <submittedName>
        <fullName evidence="2">Helix-turn-helix transcriptional regulator</fullName>
    </submittedName>
</protein>
<dbReference type="RefSeq" id="WP_268779272.1">
    <property type="nucleotide sequence ID" value="NZ_JAPRAT010000006.1"/>
</dbReference>
<dbReference type="GO" id="GO:0003677">
    <property type="term" value="F:DNA binding"/>
    <property type="evidence" value="ECO:0007669"/>
    <property type="project" value="InterPro"/>
</dbReference>
<sequence length="426" mass="51011">MAQCIGSKIKYFRMKKNMTLEELAEGIVSISYLSKIERNGVDSNAKIIKMLCDRLGIHPESIADSEVERLAWKWFKELLNEDLFAAHHTYMHIENQMEKLIDAKLNWLVEIHELYYFILSNQKQKAKKKYAYLEHAAPHFDELELFYWLKFSALYGKMNANYNLSFDLLLQAEQKIPISIANHQEELNDIYQKIALVALELYYTYHATVYAEKALAYYQNTYHLKRCAICHIIIAVGYHRMHDSKDALESFHFAKKIANNHNYTDILIDCDLQIGHYYLKKEETKEAIIYYMSSYQLSESRLTRAELEAAIGLMKSYFLQNQLDEAKVWYRRANDLVEKLEKETLYLVYEVKVYYYLIYGFDESFEELMIKEVLPYIEEREMYVFSVVYYRITADYYYQKRKYKVAADYYRQINKSLDEIMKRDNY</sequence>
<organism evidence="2 3">
    <name type="scientific">Natronobacillus azotifigens</name>
    <dbReference type="NCBI Taxonomy" id="472978"/>
    <lineage>
        <taxon>Bacteria</taxon>
        <taxon>Bacillati</taxon>
        <taxon>Bacillota</taxon>
        <taxon>Bacilli</taxon>
        <taxon>Bacillales</taxon>
        <taxon>Bacillaceae</taxon>
        <taxon>Natronobacillus</taxon>
    </lineage>
</organism>
<feature type="domain" description="HTH cro/C1-type" evidence="1">
    <location>
        <begin position="9"/>
        <end position="62"/>
    </location>
</feature>
<dbReference type="CDD" id="cd00093">
    <property type="entry name" value="HTH_XRE"/>
    <property type="match status" value="1"/>
</dbReference>
<dbReference type="PROSITE" id="PS50943">
    <property type="entry name" value="HTH_CROC1"/>
    <property type="match status" value="1"/>
</dbReference>
<name>A0A9J6RAW3_9BACI</name>
<dbReference type="AlphaFoldDB" id="A0A9J6RAW3"/>
<dbReference type="SUPFAM" id="SSF48452">
    <property type="entry name" value="TPR-like"/>
    <property type="match status" value="1"/>
</dbReference>
<dbReference type="InterPro" id="IPR011990">
    <property type="entry name" value="TPR-like_helical_dom_sf"/>
</dbReference>
<accession>A0A9J6RAW3</accession>
<dbReference type="InterPro" id="IPR001387">
    <property type="entry name" value="Cro/C1-type_HTH"/>
</dbReference>
<dbReference type="InterPro" id="IPR010982">
    <property type="entry name" value="Lambda_DNA-bd_dom_sf"/>
</dbReference>
<keyword evidence="3" id="KW-1185">Reference proteome</keyword>
<reference evidence="2" key="1">
    <citation type="submission" date="2022-11" db="EMBL/GenBank/DDBJ databases">
        <title>WGS of Natronobacillus azotifigens 24KS-1, an anaerobic diazotrophic haloalkaliphile from soda-rich habitats.</title>
        <authorList>
            <person name="Sorokin D.Y."/>
            <person name="Merkel A.Y."/>
        </authorList>
    </citation>
    <scope>NUCLEOTIDE SEQUENCE</scope>
    <source>
        <strain evidence="2">24KS-1</strain>
    </source>
</reference>
<dbReference type="Gene3D" id="1.25.40.10">
    <property type="entry name" value="Tetratricopeptide repeat domain"/>
    <property type="match status" value="1"/>
</dbReference>
<comment type="caution">
    <text evidence="2">The sequence shown here is derived from an EMBL/GenBank/DDBJ whole genome shotgun (WGS) entry which is preliminary data.</text>
</comment>
<dbReference type="SMART" id="SM00530">
    <property type="entry name" value="HTH_XRE"/>
    <property type="match status" value="1"/>
</dbReference>
<evidence type="ECO:0000313" key="2">
    <source>
        <dbReference type="EMBL" id="MCZ0702502.1"/>
    </source>
</evidence>
<dbReference type="SUPFAM" id="SSF47413">
    <property type="entry name" value="lambda repressor-like DNA-binding domains"/>
    <property type="match status" value="1"/>
</dbReference>